<dbReference type="EC" id="2.7.13.3" evidence="3"/>
<gene>
    <name evidence="17" type="ORF">GCM10011386_38480</name>
</gene>
<evidence type="ECO:0000256" key="1">
    <source>
        <dbReference type="ARBA" id="ARBA00000085"/>
    </source>
</evidence>
<dbReference type="InterPro" id="IPR004358">
    <property type="entry name" value="Sig_transdc_His_kin-like_C"/>
</dbReference>
<dbReference type="PROSITE" id="PS50109">
    <property type="entry name" value="HIS_KIN"/>
    <property type="match status" value="1"/>
</dbReference>
<evidence type="ECO:0000256" key="9">
    <source>
        <dbReference type="ARBA" id="ARBA00022840"/>
    </source>
</evidence>
<dbReference type="SUPFAM" id="SSF47384">
    <property type="entry name" value="Homodimeric domain of signal transducing histidine kinase"/>
    <property type="match status" value="1"/>
</dbReference>
<evidence type="ECO:0000256" key="10">
    <source>
        <dbReference type="ARBA" id="ARBA00022989"/>
    </source>
</evidence>
<evidence type="ECO:0000256" key="5">
    <source>
        <dbReference type="ARBA" id="ARBA00022679"/>
    </source>
</evidence>
<dbReference type="SMART" id="SM00388">
    <property type="entry name" value="HisKA"/>
    <property type="match status" value="1"/>
</dbReference>
<dbReference type="Gene3D" id="3.30.450.20">
    <property type="entry name" value="PAS domain"/>
    <property type="match status" value="1"/>
</dbReference>
<dbReference type="InterPro" id="IPR050351">
    <property type="entry name" value="BphY/WalK/GraS-like"/>
</dbReference>
<feature type="domain" description="PAS" evidence="15">
    <location>
        <begin position="227"/>
        <end position="282"/>
    </location>
</feature>
<dbReference type="Gene3D" id="1.10.287.130">
    <property type="match status" value="1"/>
</dbReference>
<keyword evidence="9" id="KW-0067">ATP-binding</keyword>
<dbReference type="GO" id="GO:0016301">
    <property type="term" value="F:kinase activity"/>
    <property type="evidence" value="ECO:0007669"/>
    <property type="project" value="UniProtKB-KW"/>
</dbReference>
<dbReference type="SMART" id="SM00304">
    <property type="entry name" value="HAMP"/>
    <property type="match status" value="1"/>
</dbReference>
<protein>
    <recommendedName>
        <fullName evidence="3">histidine kinase</fullName>
        <ecNumber evidence="3">2.7.13.3</ecNumber>
    </recommendedName>
</protein>
<comment type="caution">
    <text evidence="17">The sequence shown here is derived from an EMBL/GenBank/DDBJ whole genome shotgun (WGS) entry which is preliminary data.</text>
</comment>
<accession>A0ABQ1ML11</accession>
<dbReference type="SUPFAM" id="SSF158472">
    <property type="entry name" value="HAMP domain-like"/>
    <property type="match status" value="1"/>
</dbReference>
<dbReference type="PROSITE" id="PS50112">
    <property type="entry name" value="PAS"/>
    <property type="match status" value="1"/>
</dbReference>
<dbReference type="CDD" id="cd00130">
    <property type="entry name" value="PAS"/>
    <property type="match status" value="1"/>
</dbReference>
<keyword evidence="7" id="KW-0547">Nucleotide-binding</keyword>
<dbReference type="InterPro" id="IPR003660">
    <property type="entry name" value="HAMP_dom"/>
</dbReference>
<dbReference type="InterPro" id="IPR005467">
    <property type="entry name" value="His_kinase_dom"/>
</dbReference>
<evidence type="ECO:0000313" key="17">
    <source>
        <dbReference type="EMBL" id="GGC42540.1"/>
    </source>
</evidence>
<dbReference type="PRINTS" id="PR00344">
    <property type="entry name" value="BCTRLSENSOR"/>
</dbReference>
<dbReference type="InterPro" id="IPR036097">
    <property type="entry name" value="HisK_dim/P_sf"/>
</dbReference>
<keyword evidence="6 13" id="KW-0812">Transmembrane</keyword>
<dbReference type="InterPro" id="IPR003594">
    <property type="entry name" value="HATPase_dom"/>
</dbReference>
<keyword evidence="10 13" id="KW-1133">Transmembrane helix</keyword>
<dbReference type="InterPro" id="IPR003661">
    <property type="entry name" value="HisK_dim/P_dom"/>
</dbReference>
<dbReference type="CDD" id="cd06225">
    <property type="entry name" value="HAMP"/>
    <property type="match status" value="1"/>
</dbReference>
<reference evidence="18" key="1">
    <citation type="journal article" date="2019" name="Int. J. Syst. Evol. Microbiol.">
        <title>The Global Catalogue of Microorganisms (GCM) 10K type strain sequencing project: providing services to taxonomists for standard genome sequencing and annotation.</title>
        <authorList>
            <consortium name="The Broad Institute Genomics Platform"/>
            <consortium name="The Broad Institute Genome Sequencing Center for Infectious Disease"/>
            <person name="Wu L."/>
            <person name="Ma J."/>
        </authorList>
    </citation>
    <scope>NUCLEOTIDE SEQUENCE [LARGE SCALE GENOMIC DNA]</scope>
    <source>
        <strain evidence="18">CGMCC 1.15342</strain>
    </source>
</reference>
<keyword evidence="4" id="KW-0597">Phosphoprotein</keyword>
<dbReference type="PANTHER" id="PTHR42878:SF7">
    <property type="entry name" value="SENSOR HISTIDINE KINASE GLRK"/>
    <property type="match status" value="1"/>
</dbReference>
<evidence type="ECO:0000256" key="7">
    <source>
        <dbReference type="ARBA" id="ARBA00022741"/>
    </source>
</evidence>
<evidence type="ECO:0000256" key="6">
    <source>
        <dbReference type="ARBA" id="ARBA00022692"/>
    </source>
</evidence>
<keyword evidence="8 17" id="KW-0418">Kinase</keyword>
<dbReference type="Pfam" id="PF00512">
    <property type="entry name" value="HisKA"/>
    <property type="match status" value="1"/>
</dbReference>
<dbReference type="Pfam" id="PF00672">
    <property type="entry name" value="HAMP"/>
    <property type="match status" value="1"/>
</dbReference>
<dbReference type="PANTHER" id="PTHR42878">
    <property type="entry name" value="TWO-COMPONENT HISTIDINE KINASE"/>
    <property type="match status" value="1"/>
</dbReference>
<dbReference type="CDD" id="cd00082">
    <property type="entry name" value="HisKA"/>
    <property type="match status" value="1"/>
</dbReference>
<dbReference type="Pfam" id="PF02518">
    <property type="entry name" value="HATPase_c"/>
    <property type="match status" value="1"/>
</dbReference>
<dbReference type="InterPro" id="IPR013767">
    <property type="entry name" value="PAS_fold"/>
</dbReference>
<name>A0ABQ1ML11_9SPHI</name>
<evidence type="ECO:0000256" key="3">
    <source>
        <dbReference type="ARBA" id="ARBA00012438"/>
    </source>
</evidence>
<keyword evidence="18" id="KW-1185">Reference proteome</keyword>
<evidence type="ECO:0000256" key="13">
    <source>
        <dbReference type="SAM" id="Phobius"/>
    </source>
</evidence>
<dbReference type="NCBIfam" id="TIGR00229">
    <property type="entry name" value="sensory_box"/>
    <property type="match status" value="1"/>
</dbReference>
<comment type="subcellular location">
    <subcellularLocation>
        <location evidence="2">Membrane</location>
        <topology evidence="2">Multi-pass membrane protein</topology>
    </subcellularLocation>
</comment>
<dbReference type="SUPFAM" id="SSF55785">
    <property type="entry name" value="PYP-like sensor domain (PAS domain)"/>
    <property type="match status" value="1"/>
</dbReference>
<evidence type="ECO:0000259" key="16">
    <source>
        <dbReference type="PROSITE" id="PS50885"/>
    </source>
</evidence>
<evidence type="ECO:0000259" key="14">
    <source>
        <dbReference type="PROSITE" id="PS50109"/>
    </source>
</evidence>
<dbReference type="Proteomes" id="UP000597338">
    <property type="component" value="Unassembled WGS sequence"/>
</dbReference>
<evidence type="ECO:0000256" key="8">
    <source>
        <dbReference type="ARBA" id="ARBA00022777"/>
    </source>
</evidence>
<dbReference type="EMBL" id="BMIK01000018">
    <property type="protein sequence ID" value="GGC42540.1"/>
    <property type="molecule type" value="Genomic_DNA"/>
</dbReference>
<dbReference type="Gene3D" id="6.10.340.10">
    <property type="match status" value="1"/>
</dbReference>
<dbReference type="Pfam" id="PF00989">
    <property type="entry name" value="PAS"/>
    <property type="match status" value="1"/>
</dbReference>
<evidence type="ECO:0000256" key="11">
    <source>
        <dbReference type="ARBA" id="ARBA00023012"/>
    </source>
</evidence>
<evidence type="ECO:0000256" key="2">
    <source>
        <dbReference type="ARBA" id="ARBA00004141"/>
    </source>
</evidence>
<feature type="transmembrane region" description="Helical" evidence="13">
    <location>
        <begin position="144"/>
        <end position="164"/>
    </location>
</feature>
<dbReference type="InterPro" id="IPR000014">
    <property type="entry name" value="PAS"/>
</dbReference>
<evidence type="ECO:0000256" key="12">
    <source>
        <dbReference type="ARBA" id="ARBA00023136"/>
    </source>
</evidence>
<sequence>MKTKTKLTIGVGALFALIILLAAVSTYSVNSLKDDTNNILMANYNTLEYSRNMLMALDEVNTDKTAFSRFEANLRQQLANVTEMGEREVTQRIADHFERLRGNPGNNAAYADVRADIAELMRLNMDAIVRKSETARETADSATIWISVTGAGCFLIAFILLVNLPGNIANPIRELTESIKQIAAQRYGERVHFEGHSEFGELARSFNTMAQKLEEYTNSKLDKLLMEKKRIDTLIENMHDPVIGIDEHGKILFANSESVAVTGLDKQGLVGNTITELAIENDLLRILARKPAGPDNREDAKPIKVFANGKESYFERETIDIDIAPTGEQEIRRIGSVILLRNITPFKELDSAKTNFIATVSHELKTPISSIKMSLDLLEHQTTGGLNEDQRHLVESIRDDSERLLRITGELVDMSRLESGHIQLNKQPSDPVVILNYTLGAVGNQAMQRGIELVTEVDAELPMIDMDAEKTAWVLTNFMTNAIRYSPDNGRVVISIRKGERAVRFSVKDFGKGIERRYRERIFDRYFQVPGSNKSGTGLGLAISKDFIENQGGRIGVESEPGLGSTFFFELLC</sequence>
<evidence type="ECO:0000259" key="15">
    <source>
        <dbReference type="PROSITE" id="PS50112"/>
    </source>
</evidence>
<feature type="domain" description="HAMP" evidence="16">
    <location>
        <begin position="166"/>
        <end position="218"/>
    </location>
</feature>
<evidence type="ECO:0000256" key="4">
    <source>
        <dbReference type="ARBA" id="ARBA00022553"/>
    </source>
</evidence>
<evidence type="ECO:0000313" key="18">
    <source>
        <dbReference type="Proteomes" id="UP000597338"/>
    </source>
</evidence>
<proteinExistence type="predicted"/>
<comment type="catalytic activity">
    <reaction evidence="1">
        <text>ATP + protein L-histidine = ADP + protein N-phospho-L-histidine.</text>
        <dbReference type="EC" id="2.7.13.3"/>
    </reaction>
</comment>
<dbReference type="SUPFAM" id="SSF55874">
    <property type="entry name" value="ATPase domain of HSP90 chaperone/DNA topoisomerase II/histidine kinase"/>
    <property type="match status" value="1"/>
</dbReference>
<dbReference type="RefSeq" id="WP_188753095.1">
    <property type="nucleotide sequence ID" value="NZ_BMIK01000018.1"/>
</dbReference>
<keyword evidence="11" id="KW-0902">Two-component regulatory system</keyword>
<keyword evidence="12 13" id="KW-0472">Membrane</keyword>
<organism evidence="17 18">
    <name type="scientific">Parapedobacter defluvii</name>
    <dbReference type="NCBI Taxonomy" id="2045106"/>
    <lineage>
        <taxon>Bacteria</taxon>
        <taxon>Pseudomonadati</taxon>
        <taxon>Bacteroidota</taxon>
        <taxon>Sphingobacteriia</taxon>
        <taxon>Sphingobacteriales</taxon>
        <taxon>Sphingobacteriaceae</taxon>
        <taxon>Parapedobacter</taxon>
    </lineage>
</organism>
<dbReference type="PROSITE" id="PS50885">
    <property type="entry name" value="HAMP"/>
    <property type="match status" value="1"/>
</dbReference>
<dbReference type="InterPro" id="IPR036890">
    <property type="entry name" value="HATPase_C_sf"/>
</dbReference>
<dbReference type="SMART" id="SM00091">
    <property type="entry name" value="PAS"/>
    <property type="match status" value="1"/>
</dbReference>
<feature type="domain" description="Histidine kinase" evidence="14">
    <location>
        <begin position="359"/>
        <end position="573"/>
    </location>
</feature>
<dbReference type="Gene3D" id="3.30.565.10">
    <property type="entry name" value="Histidine kinase-like ATPase, C-terminal domain"/>
    <property type="match status" value="1"/>
</dbReference>
<keyword evidence="5" id="KW-0808">Transferase</keyword>
<dbReference type="SMART" id="SM00387">
    <property type="entry name" value="HATPase_c"/>
    <property type="match status" value="1"/>
</dbReference>
<dbReference type="InterPro" id="IPR035965">
    <property type="entry name" value="PAS-like_dom_sf"/>
</dbReference>